<accession>A0A6G7WEA6</accession>
<gene>
    <name evidence="1" type="ORF">G7058_00235</name>
</gene>
<dbReference type="RefSeq" id="WP_166061668.1">
    <property type="nucleotide sequence ID" value="NZ_CP049889.1"/>
</dbReference>
<dbReference type="AlphaFoldDB" id="A0A6G7WEA6"/>
<protein>
    <recommendedName>
        <fullName evidence="3">Phage tail protein</fullName>
    </recommendedName>
</protein>
<evidence type="ECO:0000313" key="2">
    <source>
        <dbReference type="Proteomes" id="UP000501830"/>
    </source>
</evidence>
<dbReference type="Proteomes" id="UP000501830">
    <property type="component" value="Chromosome"/>
</dbReference>
<sequence length="120" mass="13471">MELTINGKEYRLYFGTDFVDYINKANGMELEGVKTNVGGMLMLNAGLSMKAPSTLELVIKAATNTLPSKPSNKDLDDYINDLLDQDDDTEYETLFTEIETEIKKRPANRREMGISKAKKA</sequence>
<dbReference type="InterPro" id="IPR024410">
    <property type="entry name" value="Phage_TAC_12"/>
</dbReference>
<dbReference type="KEGG" id="jpo:G7058_00235"/>
<reference evidence="1 2" key="1">
    <citation type="journal article" date="2017" name="Int. J. Syst. Evol. Microbiol.">
        <title>Jeotgalibaca porci sp. nov. and Jeotgalibaca arthritidis sp. nov., isolated from pigs, and emended description of the genus Jeotgalibaca.</title>
        <authorList>
            <person name="Zamora L."/>
            <person name="Perez-Sancho M."/>
            <person name="Dominguez L."/>
            <person name="Fernandez-Garayzabal J.F."/>
            <person name="Vela A.I."/>
        </authorList>
    </citation>
    <scope>NUCLEOTIDE SEQUENCE [LARGE SCALE GENOMIC DNA]</scope>
    <source>
        <strain evidence="1 2">CCUG 69148</strain>
    </source>
</reference>
<keyword evidence="2" id="KW-1185">Reference proteome</keyword>
<proteinExistence type="predicted"/>
<organism evidence="1 2">
    <name type="scientific">Jeotgalibaca porci</name>
    <dbReference type="NCBI Taxonomy" id="1868793"/>
    <lineage>
        <taxon>Bacteria</taxon>
        <taxon>Bacillati</taxon>
        <taxon>Bacillota</taxon>
        <taxon>Bacilli</taxon>
        <taxon>Lactobacillales</taxon>
        <taxon>Carnobacteriaceae</taxon>
        <taxon>Jeotgalibaca</taxon>
    </lineage>
</organism>
<dbReference type="Pfam" id="PF12363">
    <property type="entry name" value="Phage_TAC_12"/>
    <property type="match status" value="1"/>
</dbReference>
<dbReference type="GeneID" id="94551681"/>
<evidence type="ECO:0008006" key="3">
    <source>
        <dbReference type="Google" id="ProtNLM"/>
    </source>
</evidence>
<dbReference type="EMBL" id="CP049889">
    <property type="protein sequence ID" value="QIK50625.1"/>
    <property type="molecule type" value="Genomic_DNA"/>
</dbReference>
<evidence type="ECO:0000313" key="1">
    <source>
        <dbReference type="EMBL" id="QIK50625.1"/>
    </source>
</evidence>
<name>A0A6G7WEA6_9LACT</name>